<reference evidence="1 2" key="1">
    <citation type="submission" date="2014-07" db="EMBL/GenBank/DDBJ databases">
        <title>Methanogenic archaea and the global carbon cycle.</title>
        <authorList>
            <person name="Henriksen J.R."/>
            <person name="Luke J."/>
            <person name="Reinhart S."/>
            <person name="Benedict M.N."/>
            <person name="Youngblut N.D."/>
            <person name="Metcalf M.E."/>
            <person name="Whitaker R.J."/>
            <person name="Metcalf W.W."/>
        </authorList>
    </citation>
    <scope>NUCLEOTIDE SEQUENCE [LARGE SCALE GENOMIC DNA]</scope>
    <source>
        <strain evidence="1 2">Wiesmoor</strain>
    </source>
</reference>
<proteinExistence type="predicted"/>
<accession>A0A0E3LM58</accession>
<protein>
    <submittedName>
        <fullName evidence="1">Uncharacterized protein</fullName>
    </submittedName>
</protein>
<dbReference type="KEGG" id="mbw:MSBRW_3193"/>
<sequence>MLCKRCHFASLSGMNLCPKYRNKYKPVNYETCFDCLPDERKAEFRERQNR</sequence>
<dbReference type="HOGENOM" id="CLU_3113035_0_0_2"/>
<organism evidence="1 2">
    <name type="scientific">Methanosarcina barkeri str. Wiesmoor</name>
    <dbReference type="NCBI Taxonomy" id="1434109"/>
    <lineage>
        <taxon>Archaea</taxon>
        <taxon>Methanobacteriati</taxon>
        <taxon>Methanobacteriota</taxon>
        <taxon>Stenosarchaea group</taxon>
        <taxon>Methanomicrobia</taxon>
        <taxon>Methanosarcinales</taxon>
        <taxon>Methanosarcinaceae</taxon>
        <taxon>Methanosarcina</taxon>
    </lineage>
</organism>
<gene>
    <name evidence="1" type="ORF">MSBRW_3193</name>
</gene>
<evidence type="ECO:0000313" key="1">
    <source>
        <dbReference type="EMBL" id="AKB52446.1"/>
    </source>
</evidence>
<dbReference type="Proteomes" id="UP000033038">
    <property type="component" value="Chromosome"/>
</dbReference>
<evidence type="ECO:0000313" key="2">
    <source>
        <dbReference type="Proteomes" id="UP000033038"/>
    </source>
</evidence>
<name>A0A0E3LM58_METBA</name>
<dbReference type="PATRIC" id="fig|1434109.4.peg.4147"/>
<dbReference type="EMBL" id="CP009526">
    <property type="protein sequence ID" value="AKB52446.1"/>
    <property type="molecule type" value="Genomic_DNA"/>
</dbReference>
<dbReference type="AlphaFoldDB" id="A0A0E3LM58"/>